<dbReference type="GeneID" id="82202802"/>
<comment type="caution">
    <text evidence="9">The sequence shown here is derived from an EMBL/GenBank/DDBJ whole genome shotgun (WGS) entry which is preliminary data.</text>
</comment>
<keyword evidence="4 7" id="KW-0812">Transmembrane</keyword>
<proteinExistence type="inferred from homology"/>
<evidence type="ECO:0000256" key="6">
    <source>
        <dbReference type="ARBA" id="ARBA00023136"/>
    </source>
</evidence>
<sequence length="254" mass="28190">MMDSNYRLKRNNPNRNQQEYMSSVDENLNDEVTIDLGELFEQIKKHIVALILLVVIGGIGAGLFSWFFIPATYASSGTLFLTPSVSEGEVDINSINSNQKLVTNVMNLLTQDNIMSVVAQETGLQSAQDVRDVLTVNNVNNTEIITITATTGDAKLSKEIVEDTINIFIDTMQESLNIKNITITNPPKLDYNPVGPSILKNSVIGALIGLLIGMGWIVIRMMTDKRLKTREEAEKFLGIPVYAELPDLEDKKSR</sequence>
<feature type="transmembrane region" description="Helical" evidence="7">
    <location>
        <begin position="198"/>
        <end position="219"/>
    </location>
</feature>
<evidence type="ECO:0000256" key="4">
    <source>
        <dbReference type="ARBA" id="ARBA00022692"/>
    </source>
</evidence>
<protein>
    <recommendedName>
        <fullName evidence="8">Polysaccharide chain length determinant N-terminal domain-containing protein</fullName>
    </recommendedName>
</protein>
<keyword evidence="3" id="KW-1003">Cell membrane</keyword>
<dbReference type="PANTHER" id="PTHR32309:SF13">
    <property type="entry name" value="FERRIC ENTEROBACTIN TRANSPORT PROTEIN FEPE"/>
    <property type="match status" value="1"/>
</dbReference>
<dbReference type="Proteomes" id="UP000186341">
    <property type="component" value="Unassembled WGS sequence"/>
</dbReference>
<dbReference type="PANTHER" id="PTHR32309">
    <property type="entry name" value="TYROSINE-PROTEIN KINASE"/>
    <property type="match status" value="1"/>
</dbReference>
<name>A0A1U7NG22_9FIRM</name>
<evidence type="ECO:0000313" key="10">
    <source>
        <dbReference type="Proteomes" id="UP000186341"/>
    </source>
</evidence>
<evidence type="ECO:0000313" key="9">
    <source>
        <dbReference type="EMBL" id="OLU39722.1"/>
    </source>
</evidence>
<comment type="subcellular location">
    <subcellularLocation>
        <location evidence="1">Cell membrane</location>
        <topology evidence="1">Multi-pass membrane protein</topology>
    </subcellularLocation>
</comment>
<accession>A0A1U7NG22</accession>
<comment type="similarity">
    <text evidence="2">Belongs to the CpsC/CapA family.</text>
</comment>
<keyword evidence="6 7" id="KW-0472">Membrane</keyword>
<evidence type="ECO:0000256" key="3">
    <source>
        <dbReference type="ARBA" id="ARBA00022475"/>
    </source>
</evidence>
<evidence type="ECO:0000256" key="2">
    <source>
        <dbReference type="ARBA" id="ARBA00006683"/>
    </source>
</evidence>
<evidence type="ECO:0000256" key="7">
    <source>
        <dbReference type="SAM" id="Phobius"/>
    </source>
</evidence>
<dbReference type="InterPro" id="IPR050445">
    <property type="entry name" value="Bact_polysacc_biosynth/exp"/>
</dbReference>
<gene>
    <name evidence="9" type="ORF">BO222_06235</name>
</gene>
<dbReference type="Pfam" id="PF02706">
    <property type="entry name" value="Wzz"/>
    <property type="match status" value="1"/>
</dbReference>
<keyword evidence="5 7" id="KW-1133">Transmembrane helix</keyword>
<feature type="domain" description="Polysaccharide chain length determinant N-terminal" evidence="8">
    <location>
        <begin position="33"/>
        <end position="121"/>
    </location>
</feature>
<dbReference type="EMBL" id="MPJW01000127">
    <property type="protein sequence ID" value="OLU39722.1"/>
    <property type="molecule type" value="Genomic_DNA"/>
</dbReference>
<dbReference type="AlphaFoldDB" id="A0A1U7NG22"/>
<dbReference type="RefSeq" id="WP_075819376.1">
    <property type="nucleotide sequence ID" value="NZ_CAPNHH010000159.1"/>
</dbReference>
<evidence type="ECO:0000256" key="1">
    <source>
        <dbReference type="ARBA" id="ARBA00004651"/>
    </source>
</evidence>
<organism evidence="9 10">
    <name type="scientific">Ileibacterium valens</name>
    <dbReference type="NCBI Taxonomy" id="1862668"/>
    <lineage>
        <taxon>Bacteria</taxon>
        <taxon>Bacillati</taxon>
        <taxon>Bacillota</taxon>
        <taxon>Erysipelotrichia</taxon>
        <taxon>Erysipelotrichales</taxon>
        <taxon>Erysipelotrichaceae</taxon>
        <taxon>Ileibacterium</taxon>
    </lineage>
</organism>
<reference evidence="9 10" key="1">
    <citation type="submission" date="2016-11" db="EMBL/GenBank/DDBJ databases">
        <title>Description of two novel members of the family Erysipelotrichaceae: Ileibacterium lipovorans gen. nov., sp. nov. and Dubosiella newyorkensis, gen. nov., sp. nov.</title>
        <authorList>
            <person name="Cox L.M."/>
            <person name="Sohn J."/>
            <person name="Tyrrell K.L."/>
            <person name="Citron D.M."/>
            <person name="Lawson P.A."/>
            <person name="Patel N.B."/>
            <person name="Iizumi T."/>
            <person name="Perez-Perez G.I."/>
            <person name="Goldstein E.J."/>
            <person name="Blaser M.J."/>
        </authorList>
    </citation>
    <scope>NUCLEOTIDE SEQUENCE [LARGE SCALE GENOMIC DNA]</scope>
    <source>
        <strain evidence="9 10">NYU-BL-A3</strain>
    </source>
</reference>
<feature type="transmembrane region" description="Helical" evidence="7">
    <location>
        <begin position="47"/>
        <end position="69"/>
    </location>
</feature>
<dbReference type="OrthoDB" id="2360475at2"/>
<evidence type="ECO:0000256" key="5">
    <source>
        <dbReference type="ARBA" id="ARBA00022989"/>
    </source>
</evidence>
<evidence type="ECO:0000259" key="8">
    <source>
        <dbReference type="Pfam" id="PF02706"/>
    </source>
</evidence>
<dbReference type="GO" id="GO:0005886">
    <property type="term" value="C:plasma membrane"/>
    <property type="evidence" value="ECO:0007669"/>
    <property type="project" value="UniProtKB-SubCell"/>
</dbReference>
<dbReference type="InterPro" id="IPR003856">
    <property type="entry name" value="LPS_length_determ_N"/>
</dbReference>
<keyword evidence="10" id="KW-1185">Reference proteome</keyword>
<dbReference type="GO" id="GO:0004713">
    <property type="term" value="F:protein tyrosine kinase activity"/>
    <property type="evidence" value="ECO:0007669"/>
    <property type="project" value="TreeGrafter"/>
</dbReference>